<feature type="region of interest" description="Disordered" evidence="1">
    <location>
        <begin position="1"/>
        <end position="45"/>
    </location>
</feature>
<accession>A0ABQ9GJP4</accession>
<dbReference type="EMBL" id="JARBHB010000011">
    <property type="protein sequence ID" value="KAJ8872224.1"/>
    <property type="molecule type" value="Genomic_DNA"/>
</dbReference>
<organism evidence="2 3">
    <name type="scientific">Dryococelus australis</name>
    <dbReference type="NCBI Taxonomy" id="614101"/>
    <lineage>
        <taxon>Eukaryota</taxon>
        <taxon>Metazoa</taxon>
        <taxon>Ecdysozoa</taxon>
        <taxon>Arthropoda</taxon>
        <taxon>Hexapoda</taxon>
        <taxon>Insecta</taxon>
        <taxon>Pterygota</taxon>
        <taxon>Neoptera</taxon>
        <taxon>Polyneoptera</taxon>
        <taxon>Phasmatodea</taxon>
        <taxon>Verophasmatodea</taxon>
        <taxon>Anareolatae</taxon>
        <taxon>Phasmatidae</taxon>
        <taxon>Eurycanthinae</taxon>
        <taxon>Dryococelus</taxon>
    </lineage>
</organism>
<proteinExistence type="predicted"/>
<keyword evidence="3" id="KW-1185">Reference proteome</keyword>
<evidence type="ECO:0000313" key="3">
    <source>
        <dbReference type="Proteomes" id="UP001159363"/>
    </source>
</evidence>
<gene>
    <name evidence="2" type="ORF">PR048_025826</name>
</gene>
<reference evidence="2 3" key="1">
    <citation type="submission" date="2023-02" db="EMBL/GenBank/DDBJ databases">
        <title>LHISI_Scaffold_Assembly.</title>
        <authorList>
            <person name="Stuart O.P."/>
            <person name="Cleave R."/>
            <person name="Magrath M.J.L."/>
            <person name="Mikheyev A.S."/>
        </authorList>
    </citation>
    <scope>NUCLEOTIDE SEQUENCE [LARGE SCALE GENOMIC DNA]</scope>
    <source>
        <strain evidence="2">Daus_M_001</strain>
        <tissue evidence="2">Leg muscle</tissue>
    </source>
</reference>
<evidence type="ECO:0000313" key="2">
    <source>
        <dbReference type="EMBL" id="KAJ8872224.1"/>
    </source>
</evidence>
<protein>
    <submittedName>
        <fullName evidence="2">Uncharacterized protein</fullName>
    </submittedName>
</protein>
<evidence type="ECO:0000256" key="1">
    <source>
        <dbReference type="SAM" id="MobiDB-lite"/>
    </source>
</evidence>
<name>A0ABQ9GJP4_9NEOP</name>
<dbReference type="Proteomes" id="UP001159363">
    <property type="component" value="Chromosome 10"/>
</dbReference>
<comment type="caution">
    <text evidence="2">The sequence shown here is derived from an EMBL/GenBank/DDBJ whole genome shotgun (WGS) entry which is preliminary data.</text>
</comment>
<sequence length="372" mass="41561">MLKQQEEKVWSGAGMKGRRKREIPEKTRRPMASSGTIPNPRPGIEPGSPWWEASVRDMWIFRAPYSQIMTVHLPIYMKAWSRRYGEGRTSRNISDKVVLAGLETRVKQREGDGAEDGLRRGDRIAIDCRSPARNDLSTKKSRRWFDYSPPTWANRVRCPAEPLPDLRMRESCLPMLLVSGFSRGSPVSLPLHSSAAPYLNHLHRHSRPRRFFTHSLQLADASARYSQFPPPPPDFQLTVPAHEDRGNGTAAGEMSNEKMSWRIGEKRNLVRNGNAAVSLLVSHHVQPGSIPGWASPGFSYVGIVPDDAAGRRGFLGDLPFPRPCIPAPLHSHLALHRLTLSLLRHSLVARGCENGPHVRLVGLASGMLASWL</sequence>